<dbReference type="InterPro" id="IPR001036">
    <property type="entry name" value="Acrflvin-R"/>
</dbReference>
<comment type="caution">
    <text evidence="2">The sequence shown here is derived from an EMBL/GenBank/DDBJ whole genome shotgun (WGS) entry which is preliminary data.</text>
</comment>
<feature type="transmembrane region" description="Helical" evidence="1">
    <location>
        <begin position="883"/>
        <end position="905"/>
    </location>
</feature>
<keyword evidence="1" id="KW-0812">Transmembrane</keyword>
<dbReference type="InterPro" id="IPR027463">
    <property type="entry name" value="AcrB_DN_DC_subdom"/>
</dbReference>
<protein>
    <submittedName>
        <fullName evidence="2">Efflux RND transporter permease subunit</fullName>
    </submittedName>
</protein>
<dbReference type="Gene3D" id="3.30.2090.10">
    <property type="entry name" value="Multidrug efflux transporter AcrB TolC docking domain, DN and DC subdomains"/>
    <property type="match status" value="2"/>
</dbReference>
<feature type="transmembrane region" description="Helical" evidence="1">
    <location>
        <begin position="431"/>
        <end position="452"/>
    </location>
</feature>
<dbReference type="RefSeq" id="WP_134255767.1">
    <property type="nucleotide sequence ID" value="NZ_SNSF01000049.1"/>
</dbReference>
<organism evidence="2 3">
    <name type="scientific">Burkholderia cepacia</name>
    <name type="common">Pseudomonas cepacia</name>
    <dbReference type="NCBI Taxonomy" id="292"/>
    <lineage>
        <taxon>Bacteria</taxon>
        <taxon>Pseudomonadati</taxon>
        <taxon>Pseudomonadota</taxon>
        <taxon>Betaproteobacteria</taxon>
        <taxon>Burkholderiales</taxon>
        <taxon>Burkholderiaceae</taxon>
        <taxon>Burkholderia</taxon>
        <taxon>Burkholderia cepacia complex</taxon>
    </lineage>
</organism>
<feature type="transmembrane region" description="Helical" evidence="1">
    <location>
        <begin position="987"/>
        <end position="1006"/>
    </location>
</feature>
<dbReference type="AlphaFoldDB" id="A0AAX2RFD6"/>
<dbReference type="Proteomes" id="UP000298234">
    <property type="component" value="Unassembled WGS sequence"/>
</dbReference>
<dbReference type="GO" id="GO:0042910">
    <property type="term" value="F:xenobiotic transmembrane transporter activity"/>
    <property type="evidence" value="ECO:0007669"/>
    <property type="project" value="TreeGrafter"/>
</dbReference>
<keyword evidence="1" id="KW-0472">Membrane</keyword>
<keyword evidence="1" id="KW-1133">Transmembrane helix</keyword>
<evidence type="ECO:0000313" key="3">
    <source>
        <dbReference type="Proteomes" id="UP000298234"/>
    </source>
</evidence>
<feature type="transmembrane region" description="Helical" evidence="1">
    <location>
        <begin position="386"/>
        <end position="410"/>
    </location>
</feature>
<dbReference type="Gene3D" id="3.30.70.1320">
    <property type="entry name" value="Multidrug efflux transporter AcrB pore domain like"/>
    <property type="match status" value="1"/>
</dbReference>
<dbReference type="Gene3D" id="3.30.70.1430">
    <property type="entry name" value="Multidrug efflux transporter AcrB pore domain"/>
    <property type="match status" value="2"/>
</dbReference>
<accession>A0AAX2RFD6</accession>
<proteinExistence type="predicted"/>
<gene>
    <name evidence="2" type="ORF">E3D37_32260</name>
</gene>
<feature type="transmembrane region" description="Helical" evidence="1">
    <location>
        <begin position="1018"/>
        <end position="1041"/>
    </location>
</feature>
<feature type="transmembrane region" description="Helical" evidence="1">
    <location>
        <begin position="12"/>
        <end position="30"/>
    </location>
</feature>
<dbReference type="SUPFAM" id="SSF82693">
    <property type="entry name" value="Multidrug efflux transporter AcrB pore domain, PN1, PN2, PC1 and PC2 subdomains"/>
    <property type="match status" value="2"/>
</dbReference>
<name>A0AAX2RFD6_BURCE</name>
<feature type="transmembrane region" description="Helical" evidence="1">
    <location>
        <begin position="334"/>
        <end position="353"/>
    </location>
</feature>
<feature type="transmembrane region" description="Helical" evidence="1">
    <location>
        <begin position="537"/>
        <end position="557"/>
    </location>
</feature>
<feature type="transmembrane region" description="Helical" evidence="1">
    <location>
        <begin position="458"/>
        <end position="477"/>
    </location>
</feature>
<dbReference type="PRINTS" id="PR00702">
    <property type="entry name" value="ACRIFLAVINRP"/>
</dbReference>
<feature type="transmembrane region" description="Helical" evidence="1">
    <location>
        <begin position="912"/>
        <end position="930"/>
    </location>
</feature>
<dbReference type="Pfam" id="PF00873">
    <property type="entry name" value="ACR_tran"/>
    <property type="match status" value="1"/>
</dbReference>
<dbReference type="PANTHER" id="PTHR32063">
    <property type="match status" value="1"/>
</dbReference>
<dbReference type="Gene3D" id="1.20.1640.10">
    <property type="entry name" value="Multidrug efflux transporter AcrB transmembrane domain"/>
    <property type="match status" value="2"/>
</dbReference>
<dbReference type="SUPFAM" id="SSF82866">
    <property type="entry name" value="Multidrug efflux transporter AcrB transmembrane domain"/>
    <property type="match status" value="2"/>
</dbReference>
<dbReference type="GO" id="GO:0005886">
    <property type="term" value="C:plasma membrane"/>
    <property type="evidence" value="ECO:0007669"/>
    <property type="project" value="TreeGrafter"/>
</dbReference>
<dbReference type="SUPFAM" id="SSF82714">
    <property type="entry name" value="Multidrug efflux transporter AcrB TolC docking domain, DN and DC subdomains"/>
    <property type="match status" value="1"/>
</dbReference>
<dbReference type="Gene3D" id="3.30.70.1440">
    <property type="entry name" value="Multidrug efflux transporter AcrB pore domain"/>
    <property type="match status" value="1"/>
</dbReference>
<evidence type="ECO:0000313" key="2">
    <source>
        <dbReference type="EMBL" id="TEU38239.1"/>
    </source>
</evidence>
<dbReference type="EMBL" id="SNSQ01000049">
    <property type="protein sequence ID" value="TEU38239.1"/>
    <property type="molecule type" value="Genomic_DNA"/>
</dbReference>
<feature type="transmembrane region" description="Helical" evidence="1">
    <location>
        <begin position="936"/>
        <end position="959"/>
    </location>
</feature>
<reference evidence="2 3" key="1">
    <citation type="submission" date="2019-03" db="EMBL/GenBank/DDBJ databases">
        <title>Burkholderia cepacia outbreak.</title>
        <authorList>
            <person name="Farzana R."/>
            <person name="Walsh T.R."/>
        </authorList>
    </citation>
    <scope>NUCLEOTIDE SEQUENCE [LARGE SCALE GENOMIC DNA]</scope>
    <source>
        <strain evidence="3">d13</strain>
    </source>
</reference>
<feature type="transmembrane region" description="Helical" evidence="1">
    <location>
        <begin position="360"/>
        <end position="380"/>
    </location>
</feature>
<dbReference type="PANTHER" id="PTHR32063:SF8">
    <property type="entry name" value="CATION EFFLUX PROTEIN"/>
    <property type="match status" value="1"/>
</dbReference>
<sequence>MWIVNLALRRPYTFIVMAIMIVLATPLALMRTPVDVLPAINIPVISVIWNYSGFSATEMTNRITSVHERILTTTVNNIQHVESTSLPGIAVVKVFLQPGANVQTAIAQTVSSAQAIVRQMPQGATPPLVITYSASSIPVIQLGLSSKTLSEQSLADIALNFLRPQLITVPGVQIPFPYGGRTRVVAIDLDPQALLAKGLTPADIVNAVNAQNLVLPTGTAKMGQTEYRIDTNASADTVADINNLPVQTVNGATTYLREVASVRDGFAPQTNVVRQNGQRGVLISILKSGDASTLKVVSDLKALLPKVIPTLPEGLTITPLFDQSVFVDAAVQGVIHEALIAAVLTAMMILLFLGNWRSTLIIAISIPLSIFTSLIALSALGETINIMTLGGLALAVGILVDDATVTIENIERHLHLGTNLHDAILEGAGEIAVPAFVSTLCICIVFVPMFFLTGVARFLFVPLAEAVVFAMLASYVLSRTLVPTLAMLLFRPQQASAGPDRSTSRFARIHHAFNEAFERLRAWYIVLLSILLVRRRFYATCFLGFCVLSTGLVFVLGRDFFPNADSGNIRLHMRAPTGYRIEETARLADQVERVIRATVPPDELGAIVDNLGLPVSGINLSYSNAGTIGTLDGELLIALKPGHRATQHYVQALRTVLPERFPGVEFFFQPSDIITQILNFGQPAAIDLQVLGNDLASNMTIASSLMKKFRQIPGAVDVHVLQRNDEPTLLADMDRTRMQQLNLSAQNVAQNMLISLSGSSQTTPSFWINPRTGVQYPLQIQTPQYSISSVDDLLGTPISASGRTGMPLQLLGNLVQVRSTANPAVITHYNIRPAIDVYVSVEGRDLGAVAGEIDRIVSDARATLPRGTELTMRGQIETMRTSYLGLGAGVAMAIVLVYLLIVVNFQSWLDPLIIISAMPAALAGIVWMLFITGTHLSVPALTGAIMTVGVATANSILVVSFARQRLEAGAPPLTAALEAGATRIRPVLMTALAMIIGMVPMALGLGEGAEQNAPLGRAVIGGLLFATVSTLLFVPLVFGGVHARLARRRARQTGH</sequence>
<evidence type="ECO:0000256" key="1">
    <source>
        <dbReference type="SAM" id="Phobius"/>
    </source>
</evidence>